<organism evidence="5 6">
    <name type="scientific">Paracoccus amoyensis</name>
    <dbReference type="NCBI Taxonomy" id="2760093"/>
    <lineage>
        <taxon>Bacteria</taxon>
        <taxon>Pseudomonadati</taxon>
        <taxon>Pseudomonadota</taxon>
        <taxon>Alphaproteobacteria</taxon>
        <taxon>Rhodobacterales</taxon>
        <taxon>Paracoccaceae</taxon>
        <taxon>Paracoccus</taxon>
    </lineage>
</organism>
<dbReference type="Pfam" id="PF13598">
    <property type="entry name" value="DUF4139"/>
    <property type="match status" value="1"/>
</dbReference>
<protein>
    <submittedName>
        <fullName evidence="5">Mucoidy inhibitor MuiA family protein</fullName>
    </submittedName>
</protein>
<dbReference type="InterPro" id="IPR037291">
    <property type="entry name" value="DUF4139"/>
</dbReference>
<comment type="caution">
    <text evidence="5">The sequence shown here is derived from an EMBL/GenBank/DDBJ whole genome shotgun (WGS) entry which is preliminary data.</text>
</comment>
<dbReference type="InterPro" id="IPR025554">
    <property type="entry name" value="DUF4140"/>
</dbReference>
<dbReference type="AlphaFoldDB" id="A0A926GD77"/>
<accession>A0A926GD77</accession>
<keyword evidence="2" id="KW-0732">Signal</keyword>
<keyword evidence="6" id="KW-1185">Reference proteome</keyword>
<dbReference type="PANTHER" id="PTHR31005">
    <property type="entry name" value="DUF4139 DOMAIN-CONTAINING PROTEIN"/>
    <property type="match status" value="1"/>
</dbReference>
<feature type="coiled-coil region" evidence="1">
    <location>
        <begin position="100"/>
        <end position="134"/>
    </location>
</feature>
<gene>
    <name evidence="5" type="ORF">H4P12_06215</name>
</gene>
<sequence>MRFRPVFPALLFGLIAAPALADRIDASLIADHVTVYPSGAEIDWRVQVPAMTGRHQIVIPGLPAGMADSLRIRSDAASIGNVSAKANDQAAPGAVEAPAVVAARERLDNERTALRDLEAQIEAKRAEAASWQERVQMVRDMMRGDARVQMADLATSADTAGDMIATWFQNAAQASAAAAQMGNQLERLNRNVQLAEADLSRIVDQNTALETLTVTVEMSGQPAVLDITGFTNAAQWRPVYDLTLARATGQMQMDRAVMVAQSSGVDWDNVSLTLSTAQPNGQTASTEVASWFPSLDDPAAKTTMRRQTAAPEMAFDQGGFAAEAEAVVAETASVGITIVYRYPQRVAVPNNQGVLRLSLDQKTLDTDVFAEAAPRYDSVAYVMAEGENTLGEPILPGVATVRLDGALIGATSLPLIAAGDDVRVGFGPILGMTAEMRVPEQTEGERGFISRSNQQTQTYQLIVKNLTAEEWPLRIVDRVPVSRQKDLEIAYDAEPEPTDTDPEGRRGVLYWESPLPAGETREIAVSTDLRWPEGRFLNGSDHGSYR</sequence>
<reference evidence="5" key="1">
    <citation type="submission" date="2020-08" db="EMBL/GenBank/DDBJ databases">
        <title>Paracoccus amoyensis sp. nov., isolated from the surface seawater at coast of Xiamen, Fujian.</title>
        <authorList>
            <person name="Lyu L."/>
        </authorList>
    </citation>
    <scope>NUCLEOTIDE SEQUENCE</scope>
    <source>
        <strain evidence="5">11-3</strain>
    </source>
</reference>
<dbReference type="EMBL" id="JACOQL010000002">
    <property type="protein sequence ID" value="MBC9246316.1"/>
    <property type="molecule type" value="Genomic_DNA"/>
</dbReference>
<dbReference type="RefSeq" id="WP_187792813.1">
    <property type="nucleotide sequence ID" value="NZ_JACOQL010000002.1"/>
</dbReference>
<dbReference type="Proteomes" id="UP000608594">
    <property type="component" value="Unassembled WGS sequence"/>
</dbReference>
<name>A0A926GD77_9RHOB</name>
<proteinExistence type="predicted"/>
<dbReference type="Pfam" id="PF13600">
    <property type="entry name" value="DUF4140"/>
    <property type="match status" value="1"/>
</dbReference>
<feature type="domain" description="DUF4140" evidence="4">
    <location>
        <begin position="33"/>
        <end position="129"/>
    </location>
</feature>
<dbReference type="InterPro" id="IPR011935">
    <property type="entry name" value="CHP02231"/>
</dbReference>
<evidence type="ECO:0000259" key="4">
    <source>
        <dbReference type="Pfam" id="PF13600"/>
    </source>
</evidence>
<evidence type="ECO:0000256" key="1">
    <source>
        <dbReference type="SAM" id="Coils"/>
    </source>
</evidence>
<feature type="coiled-coil region" evidence="1">
    <location>
        <begin position="171"/>
        <end position="205"/>
    </location>
</feature>
<feature type="signal peptide" evidence="2">
    <location>
        <begin position="1"/>
        <end position="21"/>
    </location>
</feature>
<dbReference type="NCBIfam" id="TIGR02231">
    <property type="entry name" value="mucoidy inhibitor MuiA family protein"/>
    <property type="match status" value="1"/>
</dbReference>
<dbReference type="PANTHER" id="PTHR31005:SF8">
    <property type="entry name" value="DUF4139 DOMAIN-CONTAINING PROTEIN"/>
    <property type="match status" value="1"/>
</dbReference>
<evidence type="ECO:0000256" key="2">
    <source>
        <dbReference type="SAM" id="SignalP"/>
    </source>
</evidence>
<evidence type="ECO:0000313" key="5">
    <source>
        <dbReference type="EMBL" id="MBC9246316.1"/>
    </source>
</evidence>
<evidence type="ECO:0000259" key="3">
    <source>
        <dbReference type="Pfam" id="PF13598"/>
    </source>
</evidence>
<feature type="domain" description="DUF4139" evidence="3">
    <location>
        <begin position="225"/>
        <end position="533"/>
    </location>
</feature>
<evidence type="ECO:0000313" key="6">
    <source>
        <dbReference type="Proteomes" id="UP000608594"/>
    </source>
</evidence>
<keyword evidence="1" id="KW-0175">Coiled coil</keyword>
<feature type="chain" id="PRO_5037541326" evidence="2">
    <location>
        <begin position="22"/>
        <end position="546"/>
    </location>
</feature>